<feature type="domain" description="Doublecortin" evidence="7">
    <location>
        <begin position="118"/>
        <end position="169"/>
    </location>
</feature>
<keyword evidence="5" id="KW-0966">Cell projection</keyword>
<evidence type="ECO:0000256" key="6">
    <source>
        <dbReference type="SAM" id="MobiDB-lite"/>
    </source>
</evidence>
<dbReference type="SUPFAM" id="SSF89837">
    <property type="entry name" value="Doublecortin (DC)"/>
    <property type="match status" value="1"/>
</dbReference>
<dbReference type="PANTHER" id="PTHR23005">
    <property type="entry name" value="RETINITIS PIGMENTOSA 1 PROTEIN"/>
    <property type="match status" value="1"/>
</dbReference>
<dbReference type="GO" id="GO:0060041">
    <property type="term" value="P:retina development in camera-type eye"/>
    <property type="evidence" value="ECO:0007669"/>
    <property type="project" value="TreeGrafter"/>
</dbReference>
<evidence type="ECO:0000256" key="1">
    <source>
        <dbReference type="ARBA" id="ARBA00004316"/>
    </source>
</evidence>
<evidence type="ECO:0000256" key="5">
    <source>
        <dbReference type="ARBA" id="ARBA00023273"/>
    </source>
</evidence>
<dbReference type="Gene3D" id="3.10.20.230">
    <property type="entry name" value="Doublecortin domain"/>
    <property type="match status" value="1"/>
</dbReference>
<evidence type="ECO:0000259" key="7">
    <source>
        <dbReference type="PROSITE" id="PS50309"/>
    </source>
</evidence>
<sequence length="226" mass="25496">MASHKQSFQCFDTITDDPSLKPPFPHGHCSSASFRGSSGSTRLEPLEDRGCYLCADHQQAKAMASEASGAYSNPWYHFQTHPHSQQYTIRRPTRSEEAPGQVEDHHHHHHHHHHRHSRKIVLVKNSDPSVRRTIVLHRRSLRSLALFMDEVSELMHCLIRKLYTLEGHKGNTSWLGVHRMSGVDPGISCPSELDSLVIADSGQRCWSSVGLEQAHPISTATGMYFP</sequence>
<evidence type="ECO:0000256" key="3">
    <source>
        <dbReference type="ARBA" id="ARBA00022490"/>
    </source>
</evidence>
<evidence type="ECO:0000256" key="4">
    <source>
        <dbReference type="ARBA" id="ARBA00022737"/>
    </source>
</evidence>
<keyword evidence="3" id="KW-0963">Cytoplasm</keyword>
<dbReference type="InterPro" id="IPR003533">
    <property type="entry name" value="Doublecortin_dom"/>
</dbReference>
<dbReference type="InterPro" id="IPR036572">
    <property type="entry name" value="Doublecortin_dom_sf"/>
</dbReference>
<gene>
    <name evidence="8" type="ORF">Q8A67_017169</name>
</gene>
<evidence type="ECO:0000313" key="9">
    <source>
        <dbReference type="Proteomes" id="UP001187343"/>
    </source>
</evidence>
<feature type="compositionally biased region" description="Basic and acidic residues" evidence="6">
    <location>
        <begin position="93"/>
        <end position="105"/>
    </location>
</feature>
<dbReference type="GO" id="GO:0035556">
    <property type="term" value="P:intracellular signal transduction"/>
    <property type="evidence" value="ECO:0007669"/>
    <property type="project" value="InterPro"/>
</dbReference>
<dbReference type="GO" id="GO:0042461">
    <property type="term" value="P:photoreceptor cell development"/>
    <property type="evidence" value="ECO:0007669"/>
    <property type="project" value="TreeGrafter"/>
</dbReference>
<accession>A0AA88PHS3</accession>
<dbReference type="PROSITE" id="PS50309">
    <property type="entry name" value="DC"/>
    <property type="match status" value="1"/>
</dbReference>
<organism evidence="8 9">
    <name type="scientific">Cirrhinus molitorella</name>
    <name type="common">mud carp</name>
    <dbReference type="NCBI Taxonomy" id="172907"/>
    <lineage>
        <taxon>Eukaryota</taxon>
        <taxon>Metazoa</taxon>
        <taxon>Chordata</taxon>
        <taxon>Craniata</taxon>
        <taxon>Vertebrata</taxon>
        <taxon>Euteleostomi</taxon>
        <taxon>Actinopterygii</taxon>
        <taxon>Neopterygii</taxon>
        <taxon>Teleostei</taxon>
        <taxon>Ostariophysi</taxon>
        <taxon>Cypriniformes</taxon>
        <taxon>Cyprinidae</taxon>
        <taxon>Labeoninae</taxon>
        <taxon>Labeonini</taxon>
        <taxon>Cirrhinus</taxon>
    </lineage>
</organism>
<dbReference type="Pfam" id="PF03607">
    <property type="entry name" value="DCX"/>
    <property type="match status" value="1"/>
</dbReference>
<evidence type="ECO:0000313" key="8">
    <source>
        <dbReference type="EMBL" id="KAK2883532.1"/>
    </source>
</evidence>
<reference evidence="8" key="1">
    <citation type="submission" date="2023-08" db="EMBL/GenBank/DDBJ databases">
        <title>Chromosome-level Genome Assembly of mud carp (Cirrhinus molitorella).</title>
        <authorList>
            <person name="Liu H."/>
        </authorList>
    </citation>
    <scope>NUCLEOTIDE SEQUENCE</scope>
    <source>
        <strain evidence="8">Prfri</strain>
        <tissue evidence="8">Muscle</tissue>
    </source>
</reference>
<keyword evidence="4" id="KW-0677">Repeat</keyword>
<protein>
    <recommendedName>
        <fullName evidence="7">Doublecortin domain-containing protein</fullName>
    </recommendedName>
</protein>
<comment type="caution">
    <text evidence="8">The sequence shown here is derived from an EMBL/GenBank/DDBJ whole genome shotgun (WGS) entry which is preliminary data.</text>
</comment>
<dbReference type="GO" id="GO:0005930">
    <property type="term" value="C:axoneme"/>
    <property type="evidence" value="ECO:0007669"/>
    <property type="project" value="TreeGrafter"/>
</dbReference>
<proteinExistence type="predicted"/>
<name>A0AA88PHS3_9TELE</name>
<dbReference type="Proteomes" id="UP001187343">
    <property type="component" value="Unassembled WGS sequence"/>
</dbReference>
<dbReference type="PANTHER" id="PTHR23005:SF3">
    <property type="entry name" value="RETINITIS PIGMENTOSA 1-LIKE 1 PROTEIN"/>
    <property type="match status" value="1"/>
</dbReference>
<comment type="subcellular location">
    <subcellularLocation>
        <location evidence="1">Cell projection</location>
    </subcellularLocation>
    <subcellularLocation>
        <location evidence="2">Cytoplasm</location>
    </subcellularLocation>
</comment>
<dbReference type="GO" id="GO:0035082">
    <property type="term" value="P:axoneme assembly"/>
    <property type="evidence" value="ECO:0007669"/>
    <property type="project" value="TreeGrafter"/>
</dbReference>
<evidence type="ECO:0000256" key="2">
    <source>
        <dbReference type="ARBA" id="ARBA00004496"/>
    </source>
</evidence>
<dbReference type="EMBL" id="JAUYZG010000017">
    <property type="protein sequence ID" value="KAK2883532.1"/>
    <property type="molecule type" value="Genomic_DNA"/>
</dbReference>
<feature type="region of interest" description="Disordered" evidence="6">
    <location>
        <begin position="91"/>
        <end position="119"/>
    </location>
</feature>
<feature type="compositionally biased region" description="Basic residues" evidence="6">
    <location>
        <begin position="106"/>
        <end position="119"/>
    </location>
</feature>
<dbReference type="AlphaFoldDB" id="A0AA88PHS3"/>
<keyword evidence="9" id="KW-1185">Reference proteome</keyword>